<sequence>MGLEFQPRTIQGDTTSIIKNHHLFFGRAHLIQGLYFLGELKDISFGVNLLKAPPRVNSERMERSLPLLIFYFTKSLPTRDLRMRSFAAESFGTRSREKSSISTFSTIFTTSSNATLVVALAKDSSIREVKQ</sequence>
<evidence type="ECO:0000313" key="2">
    <source>
        <dbReference type="Proteomes" id="UP000596661"/>
    </source>
</evidence>
<name>A0A803PNH6_CANSA</name>
<proteinExistence type="predicted"/>
<organism evidence="1 2">
    <name type="scientific">Cannabis sativa</name>
    <name type="common">Hemp</name>
    <name type="synonym">Marijuana</name>
    <dbReference type="NCBI Taxonomy" id="3483"/>
    <lineage>
        <taxon>Eukaryota</taxon>
        <taxon>Viridiplantae</taxon>
        <taxon>Streptophyta</taxon>
        <taxon>Embryophyta</taxon>
        <taxon>Tracheophyta</taxon>
        <taxon>Spermatophyta</taxon>
        <taxon>Magnoliopsida</taxon>
        <taxon>eudicotyledons</taxon>
        <taxon>Gunneridae</taxon>
        <taxon>Pentapetalae</taxon>
        <taxon>rosids</taxon>
        <taxon>fabids</taxon>
        <taxon>Rosales</taxon>
        <taxon>Cannabaceae</taxon>
        <taxon>Cannabis</taxon>
    </lineage>
</organism>
<dbReference type="EMBL" id="UZAU01000547">
    <property type="status" value="NOT_ANNOTATED_CDS"/>
    <property type="molecule type" value="Genomic_DNA"/>
</dbReference>
<evidence type="ECO:0000313" key="1">
    <source>
        <dbReference type="EnsemblPlants" id="cds.evm.model.05.1929"/>
    </source>
</evidence>
<dbReference type="AlphaFoldDB" id="A0A803PNH6"/>
<keyword evidence="2" id="KW-1185">Reference proteome</keyword>
<reference evidence="1" key="2">
    <citation type="submission" date="2021-03" db="UniProtKB">
        <authorList>
            <consortium name="EnsemblPlants"/>
        </authorList>
    </citation>
    <scope>IDENTIFICATION</scope>
</reference>
<accession>A0A803PNH6</accession>
<dbReference type="Proteomes" id="UP000596661">
    <property type="component" value="Chromosome 5"/>
</dbReference>
<protein>
    <submittedName>
        <fullName evidence="1">Uncharacterized protein</fullName>
    </submittedName>
</protein>
<dbReference type="Gramene" id="evm.model.05.1929">
    <property type="protein sequence ID" value="cds.evm.model.05.1929"/>
    <property type="gene ID" value="evm.TU.05.1929"/>
</dbReference>
<dbReference type="EnsemblPlants" id="evm.model.05.1929">
    <property type="protein sequence ID" value="cds.evm.model.05.1929"/>
    <property type="gene ID" value="evm.TU.05.1929"/>
</dbReference>
<reference evidence="1" key="1">
    <citation type="submission" date="2018-11" db="EMBL/GenBank/DDBJ databases">
        <authorList>
            <person name="Grassa J C."/>
        </authorList>
    </citation>
    <scope>NUCLEOTIDE SEQUENCE [LARGE SCALE GENOMIC DNA]</scope>
</reference>